<comment type="caution">
    <text evidence="3">The sequence shown here is derived from an EMBL/GenBank/DDBJ whole genome shotgun (WGS) entry which is preliminary data.</text>
</comment>
<evidence type="ECO:0000259" key="2">
    <source>
        <dbReference type="Pfam" id="PF24016"/>
    </source>
</evidence>
<dbReference type="Pfam" id="PF24016">
    <property type="entry name" value="DUF7330"/>
    <property type="match status" value="2"/>
</dbReference>
<evidence type="ECO:0000313" key="3">
    <source>
        <dbReference type="EMBL" id="KAF9072289.1"/>
    </source>
</evidence>
<reference evidence="3" key="1">
    <citation type="submission" date="2020-11" db="EMBL/GenBank/DDBJ databases">
        <authorList>
            <consortium name="DOE Joint Genome Institute"/>
            <person name="Ahrendt S."/>
            <person name="Riley R."/>
            <person name="Andreopoulos W."/>
            <person name="Labutti K."/>
            <person name="Pangilinan J."/>
            <person name="Ruiz-Duenas F.J."/>
            <person name="Barrasa J.M."/>
            <person name="Sanchez-Garcia M."/>
            <person name="Camarero S."/>
            <person name="Miyauchi S."/>
            <person name="Serrano A."/>
            <person name="Linde D."/>
            <person name="Babiker R."/>
            <person name="Drula E."/>
            <person name="Ayuso-Fernandez I."/>
            <person name="Pacheco R."/>
            <person name="Padilla G."/>
            <person name="Ferreira P."/>
            <person name="Barriuso J."/>
            <person name="Kellner H."/>
            <person name="Castanera R."/>
            <person name="Alfaro M."/>
            <person name="Ramirez L."/>
            <person name="Pisabarro A.G."/>
            <person name="Kuo A."/>
            <person name="Tritt A."/>
            <person name="Lipzen A."/>
            <person name="He G."/>
            <person name="Yan M."/>
            <person name="Ng V."/>
            <person name="Cullen D."/>
            <person name="Martin F."/>
            <person name="Rosso M.-N."/>
            <person name="Henrissat B."/>
            <person name="Hibbett D."/>
            <person name="Martinez A.T."/>
            <person name="Grigoriev I.V."/>
        </authorList>
    </citation>
    <scope>NUCLEOTIDE SEQUENCE</scope>
    <source>
        <strain evidence="3">AH 40177</strain>
    </source>
</reference>
<sequence length="241" mass="26129">MIVTDSDTNIAVFDSPEKKSAQVPLQALPSDQDAAPPPYTSSDPSSSIQFVLPENTKPSNFASFSQKHKSVKGTYILDPSQEVPSDWLPPLPEGETEKNSHKPILRDRKKVLLSVSSKHSPVSMSIHRDGPSPPFVLKASSKHANVTVKIPRSFKGSVTAIINHGRVSMSDAVSAQASVFSDVNGVKRFFVGDLNTRNVAADDEMFLENVHGSIKISFDDEDHMPGVAVKSAKGIFSRMFG</sequence>
<organism evidence="3 4">
    <name type="scientific">Rhodocollybia butyracea</name>
    <dbReference type="NCBI Taxonomy" id="206335"/>
    <lineage>
        <taxon>Eukaryota</taxon>
        <taxon>Fungi</taxon>
        <taxon>Dikarya</taxon>
        <taxon>Basidiomycota</taxon>
        <taxon>Agaricomycotina</taxon>
        <taxon>Agaricomycetes</taxon>
        <taxon>Agaricomycetidae</taxon>
        <taxon>Agaricales</taxon>
        <taxon>Marasmiineae</taxon>
        <taxon>Omphalotaceae</taxon>
        <taxon>Rhodocollybia</taxon>
    </lineage>
</organism>
<dbReference type="InterPro" id="IPR055754">
    <property type="entry name" value="DUF7330"/>
</dbReference>
<feature type="domain" description="DUF7330" evidence="2">
    <location>
        <begin position="60"/>
        <end position="99"/>
    </location>
</feature>
<dbReference type="OrthoDB" id="5289249at2759"/>
<evidence type="ECO:0000256" key="1">
    <source>
        <dbReference type="SAM" id="MobiDB-lite"/>
    </source>
</evidence>
<dbReference type="EMBL" id="JADNRY010000025">
    <property type="protein sequence ID" value="KAF9072289.1"/>
    <property type="molecule type" value="Genomic_DNA"/>
</dbReference>
<dbReference type="Proteomes" id="UP000772434">
    <property type="component" value="Unassembled WGS sequence"/>
</dbReference>
<name>A0A9P5UAR4_9AGAR</name>
<gene>
    <name evidence="3" type="ORF">BDP27DRAFT_1418200</name>
</gene>
<accession>A0A9P5UAR4</accession>
<feature type="domain" description="DUF7330" evidence="2">
    <location>
        <begin position="106"/>
        <end position="221"/>
    </location>
</feature>
<feature type="region of interest" description="Disordered" evidence="1">
    <location>
        <begin position="1"/>
        <end position="52"/>
    </location>
</feature>
<keyword evidence="4" id="KW-1185">Reference proteome</keyword>
<proteinExistence type="predicted"/>
<evidence type="ECO:0000313" key="4">
    <source>
        <dbReference type="Proteomes" id="UP000772434"/>
    </source>
</evidence>
<protein>
    <recommendedName>
        <fullName evidence="2">DUF7330 domain-containing protein</fullName>
    </recommendedName>
</protein>
<dbReference type="AlphaFoldDB" id="A0A9P5UAR4"/>